<dbReference type="SUPFAM" id="SSF55874">
    <property type="entry name" value="ATPase domain of HSP90 chaperone/DNA topoisomerase II/histidine kinase"/>
    <property type="match status" value="1"/>
</dbReference>
<dbReference type="SMART" id="SM00387">
    <property type="entry name" value="HATPase_c"/>
    <property type="match status" value="1"/>
</dbReference>
<dbReference type="InterPro" id="IPR036097">
    <property type="entry name" value="HisK_dim/P_sf"/>
</dbReference>
<dbReference type="InterPro" id="IPR005467">
    <property type="entry name" value="His_kinase_dom"/>
</dbReference>
<dbReference type="RefSeq" id="WP_348757329.1">
    <property type="nucleotide sequence ID" value="NZ_OZ026884.1"/>
</dbReference>
<keyword evidence="14" id="KW-1185">Reference proteome</keyword>
<dbReference type="Proteomes" id="UP001497493">
    <property type="component" value="Chromosome"/>
</dbReference>
<gene>
    <name evidence="13" type="ORF">MECH1_V1_1987</name>
</gene>
<evidence type="ECO:0000256" key="5">
    <source>
        <dbReference type="ARBA" id="ARBA00022741"/>
    </source>
</evidence>
<dbReference type="InterPro" id="IPR004358">
    <property type="entry name" value="Sig_transdc_His_kin-like_C"/>
</dbReference>
<proteinExistence type="predicted"/>
<keyword evidence="8" id="KW-0902">Two-component regulatory system</keyword>
<feature type="coiled-coil region" evidence="9">
    <location>
        <begin position="46"/>
        <end position="80"/>
    </location>
</feature>
<dbReference type="CDD" id="cd00082">
    <property type="entry name" value="HisKA"/>
    <property type="match status" value="1"/>
</dbReference>
<dbReference type="Pfam" id="PF00512">
    <property type="entry name" value="HisKA"/>
    <property type="match status" value="1"/>
</dbReference>
<evidence type="ECO:0000256" key="1">
    <source>
        <dbReference type="ARBA" id="ARBA00000085"/>
    </source>
</evidence>
<keyword evidence="6" id="KW-0418">Kinase</keyword>
<evidence type="ECO:0000256" key="11">
    <source>
        <dbReference type="SAM" id="Phobius"/>
    </source>
</evidence>
<dbReference type="Gene3D" id="1.10.287.130">
    <property type="match status" value="1"/>
</dbReference>
<evidence type="ECO:0000256" key="10">
    <source>
        <dbReference type="SAM" id="MobiDB-lite"/>
    </source>
</evidence>
<dbReference type="SUPFAM" id="SSF47384">
    <property type="entry name" value="Homodimeric domain of signal transducing histidine kinase"/>
    <property type="match status" value="1"/>
</dbReference>
<protein>
    <recommendedName>
        <fullName evidence="2">histidine kinase</fullName>
        <ecNumber evidence="2">2.7.13.3</ecNumber>
    </recommendedName>
</protein>
<dbReference type="Gene3D" id="3.30.565.10">
    <property type="entry name" value="Histidine kinase-like ATPase, C-terminal domain"/>
    <property type="match status" value="1"/>
</dbReference>
<evidence type="ECO:0000313" key="13">
    <source>
        <dbReference type="EMBL" id="CAL1240763.1"/>
    </source>
</evidence>
<dbReference type="CDD" id="cd00075">
    <property type="entry name" value="HATPase"/>
    <property type="match status" value="1"/>
</dbReference>
<dbReference type="InterPro" id="IPR003661">
    <property type="entry name" value="HisK_dim/P_dom"/>
</dbReference>
<feature type="transmembrane region" description="Helical" evidence="11">
    <location>
        <begin position="213"/>
        <end position="233"/>
    </location>
</feature>
<feature type="domain" description="Histidine kinase" evidence="12">
    <location>
        <begin position="287"/>
        <end position="506"/>
    </location>
</feature>
<name>A0ABP1C919_9GAMM</name>
<accession>A0ABP1C919</accession>
<dbReference type="EMBL" id="OZ026884">
    <property type="protein sequence ID" value="CAL1240763.1"/>
    <property type="molecule type" value="Genomic_DNA"/>
</dbReference>
<dbReference type="PANTHER" id="PTHR42878">
    <property type="entry name" value="TWO-COMPONENT HISTIDINE KINASE"/>
    <property type="match status" value="1"/>
</dbReference>
<dbReference type="PANTHER" id="PTHR42878:SF7">
    <property type="entry name" value="SENSOR HISTIDINE KINASE GLRK"/>
    <property type="match status" value="1"/>
</dbReference>
<dbReference type="SMART" id="SM00388">
    <property type="entry name" value="HisKA"/>
    <property type="match status" value="1"/>
</dbReference>
<evidence type="ECO:0000256" key="8">
    <source>
        <dbReference type="ARBA" id="ARBA00023012"/>
    </source>
</evidence>
<evidence type="ECO:0000256" key="7">
    <source>
        <dbReference type="ARBA" id="ARBA00022840"/>
    </source>
</evidence>
<reference evidence="13 14" key="1">
    <citation type="submission" date="2024-04" db="EMBL/GenBank/DDBJ databases">
        <authorList>
            <person name="Cremers G."/>
        </authorList>
    </citation>
    <scope>NUCLEOTIDE SEQUENCE [LARGE SCALE GENOMIC DNA]</scope>
    <source>
        <strain evidence="13">MeCH1-AG</strain>
    </source>
</reference>
<keyword evidence="9" id="KW-0175">Coiled coil</keyword>
<dbReference type="Gene3D" id="6.10.340.10">
    <property type="match status" value="1"/>
</dbReference>
<evidence type="ECO:0000256" key="4">
    <source>
        <dbReference type="ARBA" id="ARBA00022679"/>
    </source>
</evidence>
<dbReference type="PROSITE" id="PS50109">
    <property type="entry name" value="HIS_KIN"/>
    <property type="match status" value="1"/>
</dbReference>
<dbReference type="Pfam" id="PF02518">
    <property type="entry name" value="HATPase_c"/>
    <property type="match status" value="1"/>
</dbReference>
<dbReference type="InterPro" id="IPR003594">
    <property type="entry name" value="HATPase_dom"/>
</dbReference>
<keyword evidence="5" id="KW-0547">Nucleotide-binding</keyword>
<keyword evidence="7" id="KW-0067">ATP-binding</keyword>
<feature type="region of interest" description="Disordered" evidence="10">
    <location>
        <begin position="131"/>
        <end position="154"/>
    </location>
</feature>
<keyword evidence="11" id="KW-1133">Transmembrane helix</keyword>
<evidence type="ECO:0000259" key="12">
    <source>
        <dbReference type="PROSITE" id="PS50109"/>
    </source>
</evidence>
<keyword evidence="11" id="KW-0812">Transmembrane</keyword>
<evidence type="ECO:0000256" key="2">
    <source>
        <dbReference type="ARBA" id="ARBA00012438"/>
    </source>
</evidence>
<dbReference type="PRINTS" id="PR00344">
    <property type="entry name" value="BCTRLSENSOR"/>
</dbReference>
<evidence type="ECO:0000256" key="9">
    <source>
        <dbReference type="SAM" id="Coils"/>
    </source>
</evidence>
<evidence type="ECO:0000256" key="3">
    <source>
        <dbReference type="ARBA" id="ARBA00022553"/>
    </source>
</evidence>
<keyword evidence="11" id="KW-0472">Membrane</keyword>
<organism evidence="13 14">
    <name type="scientific">Candidatus Methylocalor cossyra</name>
    <dbReference type="NCBI Taxonomy" id="3108543"/>
    <lineage>
        <taxon>Bacteria</taxon>
        <taxon>Pseudomonadati</taxon>
        <taxon>Pseudomonadota</taxon>
        <taxon>Gammaproteobacteria</taxon>
        <taxon>Methylococcales</taxon>
        <taxon>Methylococcaceae</taxon>
        <taxon>Candidatus Methylocalor</taxon>
    </lineage>
</organism>
<dbReference type="InterPro" id="IPR036890">
    <property type="entry name" value="HATPase_C_sf"/>
</dbReference>
<evidence type="ECO:0000313" key="14">
    <source>
        <dbReference type="Proteomes" id="UP001497493"/>
    </source>
</evidence>
<comment type="catalytic activity">
    <reaction evidence="1">
        <text>ATP + protein L-histidine = ADP + protein N-phospho-L-histidine.</text>
        <dbReference type="EC" id="2.7.13.3"/>
    </reaction>
</comment>
<keyword evidence="3" id="KW-0597">Phosphoprotein</keyword>
<dbReference type="InterPro" id="IPR050351">
    <property type="entry name" value="BphY/WalK/GraS-like"/>
</dbReference>
<sequence length="508" mass="56358">MLAFARLVRYVSLRILILLGFTLAIVPLVVTLVAAVRTVDGLALASQMLAHRVAQLSQKNEKLRERLVDFERQAKRHLVLEDADSLADLEKAYQSFVEVLDDLWSLARNADLMVLVDRLKGDGEALYRRLSAQSEEAPNPPGAPAKRRSPAAKEQALEASRARIEKADELFSSLGGQARELSHAVSIVAEEEVKDLETRAQTAQRRMLVEASILLPASLVLISLLTFLIIRSIRQMDFAIRKLGAGDFVRPIKVVGPKDLEYLGERLDWLRSRLRSLEEAKQQFMRHVSHELKTPLATIHEGTELLADEVVGELNTEQRDIANILVSNTQKLDALIAELINYSQVNARPSALRREKVDMGRLVTTVVEDSQIRLRAKSISVKGTIRPVLVEGNPEQLRTIVDNLMSNAIKYSPTGGTIRIGVRQVGGHMELEIEDDGPGIDPEERKQIFEPFFQGKAAREGGIGGTGLGLAILSECVAGHHGKVEALEPRSDKRGARIRVQIPLRQED</sequence>
<keyword evidence="4" id="KW-0808">Transferase</keyword>
<evidence type="ECO:0000256" key="6">
    <source>
        <dbReference type="ARBA" id="ARBA00022777"/>
    </source>
</evidence>
<dbReference type="EC" id="2.7.13.3" evidence="2"/>